<proteinExistence type="predicted"/>
<dbReference type="RefSeq" id="WP_039803193.1">
    <property type="nucleotide sequence ID" value="NZ_CP010415.1"/>
</dbReference>
<dbReference type="HOGENOM" id="CLU_172325_0_0_6"/>
<protein>
    <submittedName>
        <fullName evidence="1">Uncharacterized protein</fullName>
    </submittedName>
</protein>
<gene>
    <name evidence="1" type="ORF">Achr_14730</name>
</gene>
<reference evidence="1 2" key="1">
    <citation type="journal article" date="2015" name="PLoS ONE">
        <title>Azotobacter Genomes: The Genome of Azotobacter chroococcum NCIMB 8003 (ATCC 4412).</title>
        <authorList>
            <person name="Robson R.L."/>
            <person name="Jones R."/>
            <person name="Robson R.M."/>
            <person name="Schwartz A."/>
            <person name="Richardson T.H."/>
        </authorList>
    </citation>
    <scope>NUCLEOTIDE SEQUENCE [LARGE SCALE GENOMIC DNA]</scope>
    <source>
        <strain evidence="1 2">NCIMB 8003</strain>
    </source>
</reference>
<sequence>MSPRRRTPLEMRKELVRLRMEMQRQQLDYHAEPLRHPLRQFGQLFAPSRARPGKGTPLAVGGALLLSLFGKRLGRFGKLALFALEAYPLVSAGLRYYRESHPPKPPQAPPRPQA</sequence>
<name>A0A0C4WHG0_9GAMM</name>
<dbReference type="AlphaFoldDB" id="A0A0C4WHG0"/>
<dbReference type="STRING" id="1328314.Achr_14730"/>
<accession>A0A0C4WHG0</accession>
<organism evidence="1 2">
    <name type="scientific">Azotobacter chroococcum NCIMB 8003</name>
    <dbReference type="NCBI Taxonomy" id="1328314"/>
    <lineage>
        <taxon>Bacteria</taxon>
        <taxon>Pseudomonadati</taxon>
        <taxon>Pseudomonadota</taxon>
        <taxon>Gammaproteobacteria</taxon>
        <taxon>Pseudomonadales</taxon>
        <taxon>Pseudomonadaceae</taxon>
        <taxon>Azotobacter</taxon>
    </lineage>
</organism>
<evidence type="ECO:0000313" key="1">
    <source>
        <dbReference type="EMBL" id="AJE20938.1"/>
    </source>
</evidence>
<dbReference type="Proteomes" id="UP000068210">
    <property type="component" value="Chromosome"/>
</dbReference>
<dbReference type="EMBL" id="CP010415">
    <property type="protein sequence ID" value="AJE20938.1"/>
    <property type="molecule type" value="Genomic_DNA"/>
</dbReference>
<keyword evidence="2" id="KW-1185">Reference proteome</keyword>
<evidence type="ECO:0000313" key="2">
    <source>
        <dbReference type="Proteomes" id="UP000068210"/>
    </source>
</evidence>
<dbReference type="KEGG" id="acx:Achr_14730"/>